<proteinExistence type="predicted"/>
<sequence length="266" mass="28481">MDQSERPVVLALDYPGYRKEARIDELALERHGVRVHDLLPAPLPRAVNGADYAARLLANVPAGTGPVAAVAAYCASAPLAFEVAAALGGEPPVIMLFDPEVTSLESITAEYRARLAGLGVQLDEQELNERADADTLAEDPERFVADLTGELARHAFAALRAAGANESEIAASATQMVSAYTDWLSHLVAAHHARTPTWEGHVLRVDSADADPEGYACTAGHQRALRLSCDRFELLRAEETRAAVLEALGLPLASGTRERTERCPAE</sequence>
<name>A0AAU1HWL6_9ACTN</name>
<dbReference type="EMBL" id="CP108140">
    <property type="protein sequence ID" value="WTP87063.1"/>
    <property type="molecule type" value="Genomic_DNA"/>
</dbReference>
<protein>
    <submittedName>
        <fullName evidence="1">Uncharacterized protein</fullName>
    </submittedName>
</protein>
<organism evidence="1">
    <name type="scientific">Streptomyces sp. NBC_00180</name>
    <dbReference type="NCBI Taxonomy" id="2903632"/>
    <lineage>
        <taxon>Bacteria</taxon>
        <taxon>Bacillati</taxon>
        <taxon>Actinomycetota</taxon>
        <taxon>Actinomycetes</taxon>
        <taxon>Kitasatosporales</taxon>
        <taxon>Streptomycetaceae</taxon>
        <taxon>Streptomyces</taxon>
    </lineage>
</organism>
<dbReference type="AlphaFoldDB" id="A0AAU1HWL6"/>
<gene>
    <name evidence="1" type="ORF">OG477_17550</name>
</gene>
<evidence type="ECO:0000313" key="1">
    <source>
        <dbReference type="EMBL" id="WTP87063.1"/>
    </source>
</evidence>
<accession>A0AAU1HWL6</accession>
<reference evidence="1" key="1">
    <citation type="submission" date="2022-10" db="EMBL/GenBank/DDBJ databases">
        <title>The complete genomes of actinobacterial strains from the NBC collection.</title>
        <authorList>
            <person name="Joergensen T.S."/>
            <person name="Alvarez Arevalo M."/>
            <person name="Sterndorff E.B."/>
            <person name="Faurdal D."/>
            <person name="Vuksanovic O."/>
            <person name="Mourched A.-S."/>
            <person name="Charusanti P."/>
            <person name="Shaw S."/>
            <person name="Blin K."/>
            <person name="Weber T."/>
        </authorList>
    </citation>
    <scope>NUCLEOTIDE SEQUENCE</scope>
    <source>
        <strain evidence="1">NBC 00180</strain>
    </source>
</reference>